<organism evidence="8 9">
    <name type="scientific">Pseudoalteromonas aliena SW19</name>
    <dbReference type="NCBI Taxonomy" id="1314866"/>
    <lineage>
        <taxon>Bacteria</taxon>
        <taxon>Pseudomonadati</taxon>
        <taxon>Pseudomonadota</taxon>
        <taxon>Gammaproteobacteria</taxon>
        <taxon>Alteromonadales</taxon>
        <taxon>Pseudoalteromonadaceae</taxon>
        <taxon>Pseudoalteromonas</taxon>
    </lineage>
</organism>
<dbReference type="InterPro" id="IPR044068">
    <property type="entry name" value="CB"/>
</dbReference>
<dbReference type="PANTHER" id="PTHR30349:SF90">
    <property type="entry name" value="TYROSINE RECOMBINASE XERD"/>
    <property type="match status" value="1"/>
</dbReference>
<name>A0ABR9E5A0_9GAMM</name>
<evidence type="ECO:0000259" key="6">
    <source>
        <dbReference type="PROSITE" id="PS51898"/>
    </source>
</evidence>
<proteinExistence type="predicted"/>
<dbReference type="InterPro" id="IPR004107">
    <property type="entry name" value="Integrase_SAM-like_N"/>
</dbReference>
<keyword evidence="5" id="KW-1133">Transmembrane helix</keyword>
<reference evidence="8 9" key="1">
    <citation type="submission" date="2015-06" db="EMBL/GenBank/DDBJ databases">
        <title>Genome sequence of Pseudoalteromonas aliena.</title>
        <authorList>
            <person name="Xie B.-B."/>
            <person name="Rong J.-C."/>
            <person name="Qin Q.-L."/>
            <person name="Zhang Y.-Z."/>
        </authorList>
    </citation>
    <scope>NUCLEOTIDE SEQUENCE [LARGE SCALE GENOMIC DNA]</scope>
    <source>
        <strain evidence="8 9">SW19</strain>
    </source>
</reference>
<dbReference type="PROSITE" id="PS51898">
    <property type="entry name" value="TYR_RECOMBINASE"/>
    <property type="match status" value="1"/>
</dbReference>
<protein>
    <recommendedName>
        <fullName evidence="10">Integrase</fullName>
    </recommendedName>
</protein>
<dbReference type="Proteomes" id="UP000648482">
    <property type="component" value="Unassembled WGS sequence"/>
</dbReference>
<feature type="domain" description="Core-binding (CB)" evidence="7">
    <location>
        <begin position="42"/>
        <end position="124"/>
    </location>
</feature>
<evidence type="ECO:0008006" key="10">
    <source>
        <dbReference type="Google" id="ProtNLM"/>
    </source>
</evidence>
<evidence type="ECO:0000313" key="9">
    <source>
        <dbReference type="Proteomes" id="UP000648482"/>
    </source>
</evidence>
<evidence type="ECO:0000256" key="3">
    <source>
        <dbReference type="ARBA" id="ARBA00023172"/>
    </source>
</evidence>
<keyword evidence="9" id="KW-1185">Reference proteome</keyword>
<evidence type="ECO:0000256" key="2">
    <source>
        <dbReference type="ARBA" id="ARBA00023125"/>
    </source>
</evidence>
<dbReference type="InterPro" id="IPR011010">
    <property type="entry name" value="DNA_brk_join_enz"/>
</dbReference>
<evidence type="ECO:0000256" key="4">
    <source>
        <dbReference type="PROSITE-ProRule" id="PRU01248"/>
    </source>
</evidence>
<keyword evidence="2 4" id="KW-0238">DNA-binding</keyword>
<dbReference type="InterPro" id="IPR010998">
    <property type="entry name" value="Integrase_recombinase_N"/>
</dbReference>
<dbReference type="Pfam" id="PF13495">
    <property type="entry name" value="Phage_int_SAM_4"/>
    <property type="match status" value="1"/>
</dbReference>
<dbReference type="Gene3D" id="1.10.150.130">
    <property type="match status" value="1"/>
</dbReference>
<evidence type="ECO:0000256" key="1">
    <source>
        <dbReference type="ARBA" id="ARBA00022908"/>
    </source>
</evidence>
<dbReference type="Gene3D" id="1.10.443.10">
    <property type="entry name" value="Intergrase catalytic core"/>
    <property type="match status" value="1"/>
</dbReference>
<keyword evidence="5" id="KW-0812">Transmembrane</keyword>
<gene>
    <name evidence="8" type="ORF">PALI_b0618</name>
</gene>
<dbReference type="SUPFAM" id="SSF56349">
    <property type="entry name" value="DNA breaking-rejoining enzymes"/>
    <property type="match status" value="1"/>
</dbReference>
<sequence>MSVYKTTNVVDKIVEQSRYAELATFSIIATLVIGTSPIYRRKPMTPLRQRVIDEIRLRGYSPRTEESYINALAQLANYYDKSPDLINKEELEAYFRYVNLTQHLSRATIAVKLNAVNFLYKYVLQRSFSIDIVLPKKAHKIPILLTRDEVHRLFLNTVSAQQKVMLCICYGCGLRISELLNLRVVDIEFSQDCLWVRAGKGNKDRRVILPKSAVRRLNAYIAGFSLGSMLFCTNWDKEKAIDAKTFSRGLKRAVVRADIAKNVSAHSLRHAYATHQIEAGMPLHQLQKQLGHTSIRTTERYLHWLPEMAHSSHDLMAAWEED</sequence>
<dbReference type="InterPro" id="IPR002104">
    <property type="entry name" value="Integrase_catalytic"/>
</dbReference>
<keyword evidence="1" id="KW-0229">DNA integration</keyword>
<dbReference type="PROSITE" id="PS51900">
    <property type="entry name" value="CB"/>
    <property type="match status" value="1"/>
</dbReference>
<feature type="domain" description="Tyr recombinase" evidence="6">
    <location>
        <begin position="140"/>
        <end position="314"/>
    </location>
</feature>
<comment type="caution">
    <text evidence="8">The sequence shown here is derived from an EMBL/GenBank/DDBJ whole genome shotgun (WGS) entry which is preliminary data.</text>
</comment>
<evidence type="ECO:0000259" key="7">
    <source>
        <dbReference type="PROSITE" id="PS51900"/>
    </source>
</evidence>
<dbReference type="InterPro" id="IPR050090">
    <property type="entry name" value="Tyrosine_recombinase_XerCD"/>
</dbReference>
<keyword evidence="3" id="KW-0233">DNA recombination</keyword>
<evidence type="ECO:0000256" key="5">
    <source>
        <dbReference type="SAM" id="Phobius"/>
    </source>
</evidence>
<keyword evidence="5" id="KW-0472">Membrane</keyword>
<dbReference type="InterPro" id="IPR013762">
    <property type="entry name" value="Integrase-like_cat_sf"/>
</dbReference>
<evidence type="ECO:0000313" key="8">
    <source>
        <dbReference type="EMBL" id="MBE0361618.1"/>
    </source>
</evidence>
<accession>A0ABR9E5A0</accession>
<dbReference type="Pfam" id="PF00589">
    <property type="entry name" value="Phage_integrase"/>
    <property type="match status" value="1"/>
</dbReference>
<feature type="transmembrane region" description="Helical" evidence="5">
    <location>
        <begin position="20"/>
        <end position="39"/>
    </location>
</feature>
<dbReference type="EMBL" id="AQGU01000029">
    <property type="protein sequence ID" value="MBE0361618.1"/>
    <property type="molecule type" value="Genomic_DNA"/>
</dbReference>
<dbReference type="PANTHER" id="PTHR30349">
    <property type="entry name" value="PHAGE INTEGRASE-RELATED"/>
    <property type="match status" value="1"/>
</dbReference>